<feature type="transmembrane region" description="Helical" evidence="1">
    <location>
        <begin position="20"/>
        <end position="53"/>
    </location>
</feature>
<feature type="transmembrane region" description="Helical" evidence="1">
    <location>
        <begin position="138"/>
        <end position="158"/>
    </location>
</feature>
<keyword evidence="4" id="KW-1185">Reference proteome</keyword>
<feature type="transmembrane region" description="Helical" evidence="1">
    <location>
        <begin position="170"/>
        <end position="187"/>
    </location>
</feature>
<feature type="transmembrane region" description="Helical" evidence="1">
    <location>
        <begin position="583"/>
        <end position="611"/>
    </location>
</feature>
<name>A0A6S6QK50_9HYPH</name>
<proteinExistence type="predicted"/>
<reference evidence="3 4" key="1">
    <citation type="submission" date="2020-08" db="EMBL/GenBank/DDBJ databases">
        <title>Genome sequence of Rhizobiales bacterium strain IZ6.</title>
        <authorList>
            <person name="Nakai R."/>
            <person name="Naganuma T."/>
        </authorList>
    </citation>
    <scope>NUCLEOTIDE SEQUENCE [LARGE SCALE GENOMIC DNA]</scope>
    <source>
        <strain evidence="3 4">IZ6</strain>
    </source>
</reference>
<dbReference type="AlphaFoldDB" id="A0A6S6QK50"/>
<gene>
    <name evidence="3" type="ORF">IZ6_03510</name>
</gene>
<dbReference type="InterPro" id="IPR002823">
    <property type="entry name" value="DUF112_TM"/>
</dbReference>
<evidence type="ECO:0000259" key="2">
    <source>
        <dbReference type="Pfam" id="PF01970"/>
    </source>
</evidence>
<feature type="transmembrane region" description="Helical" evidence="1">
    <location>
        <begin position="537"/>
        <end position="554"/>
    </location>
</feature>
<accession>A0A6S6QK50</accession>
<dbReference type="Pfam" id="PF01970">
    <property type="entry name" value="TctA"/>
    <property type="match status" value="1"/>
</dbReference>
<feature type="domain" description="DUF112" evidence="2">
    <location>
        <begin position="20"/>
        <end position="439"/>
    </location>
</feature>
<feature type="transmembrane region" description="Helical" evidence="1">
    <location>
        <begin position="385"/>
        <end position="405"/>
    </location>
</feature>
<feature type="transmembrane region" description="Helical" evidence="1">
    <location>
        <begin position="199"/>
        <end position="220"/>
    </location>
</feature>
<dbReference type="Proteomes" id="UP000515317">
    <property type="component" value="Chromosome"/>
</dbReference>
<keyword evidence="1" id="KW-0472">Membrane</keyword>
<keyword evidence="1" id="KW-0812">Transmembrane</keyword>
<feature type="transmembrane region" description="Helical" evidence="1">
    <location>
        <begin position="315"/>
        <end position="339"/>
    </location>
</feature>
<feature type="transmembrane region" description="Helical" evidence="1">
    <location>
        <begin position="411"/>
        <end position="427"/>
    </location>
</feature>
<feature type="transmembrane region" description="Helical" evidence="1">
    <location>
        <begin position="109"/>
        <end position="132"/>
    </location>
</feature>
<feature type="transmembrane region" description="Helical" evidence="1">
    <location>
        <begin position="359"/>
        <end position="378"/>
    </location>
</feature>
<feature type="transmembrane region" description="Helical" evidence="1">
    <location>
        <begin position="505"/>
        <end position="525"/>
    </location>
</feature>
<feature type="transmembrane region" description="Helical" evidence="1">
    <location>
        <begin position="623"/>
        <end position="641"/>
    </location>
</feature>
<dbReference type="PANTHER" id="PTHR35342:SF5">
    <property type="entry name" value="TRICARBOXYLIC TRANSPORT PROTEIN"/>
    <property type="match status" value="1"/>
</dbReference>
<evidence type="ECO:0000256" key="1">
    <source>
        <dbReference type="SAM" id="Phobius"/>
    </source>
</evidence>
<sequence>MHVSDVIVETLVRLLSGWHLVYLLIGVYVGLVMGVLPALGGSAGMAVLLPFVFGLDADLALPMMIGMMAVTPTADTFPSVLMGIPGSNSSQSTVLDGFPMSKRGEGARALSAAFMSSLIGGVIGAAFLTIAIFFALPFLLMIGFGEQLMLIFLALTMVGTLTGKSPLKGLATCALGLLVGTIGTAPATGSQRLTFDISYMIDGVPLVIVGLSLFALPEIVDLVRRQSKISETGQSLGSGWIQGVKDTFIHWSVVVRCSLLGVVIGALPGIGGSVINWVSYSHVVQTSKDKSQFGKGDVRGVIGPESANNAQDGGALIPTLLFGIPGSGSMALLLAGFILVGIEPGVEMITTNLDLTYTIIWSLALGSIFGAGTCVFLAKPIAKLTTVPATIIAPFMFSLIFLSAFQATRDWGDLTILILIAILGIYMKRFGWSRPAFMIGFVLSGQLENGLYRVTQVYGFSFLHRPVVIGLLVILALAIFAAVRFKDRGDPVEVLPAHAADNKTPQIIFIGVLIAAVAFALVDSIGWNFATALMPRSVSVVALVMLLPLLVAMLRTRKNAPFFYDSEREEFSDEVEYRTNEHYIGVLIAVLVGCWVFGFVAANTAFVYYFLWAKARVKQWQAALGAACLAGSLVFISYALGLKFPESLLSSYVDLPGWLQ</sequence>
<organism evidence="3 4">
    <name type="scientific">Terrihabitans soli</name>
    <dbReference type="NCBI Taxonomy" id="708113"/>
    <lineage>
        <taxon>Bacteria</taxon>
        <taxon>Pseudomonadati</taxon>
        <taxon>Pseudomonadota</taxon>
        <taxon>Alphaproteobacteria</taxon>
        <taxon>Hyphomicrobiales</taxon>
        <taxon>Terrihabitans</taxon>
    </lineage>
</organism>
<dbReference type="KEGG" id="tso:IZ6_03510"/>
<evidence type="ECO:0000313" key="3">
    <source>
        <dbReference type="EMBL" id="BCJ89616.1"/>
    </source>
</evidence>
<keyword evidence="1" id="KW-1133">Transmembrane helix</keyword>
<protein>
    <submittedName>
        <fullName evidence="3">Membrane protein</fullName>
    </submittedName>
</protein>
<dbReference type="PANTHER" id="PTHR35342">
    <property type="entry name" value="TRICARBOXYLIC TRANSPORT PROTEIN"/>
    <property type="match status" value="1"/>
</dbReference>
<feature type="transmembrane region" description="Helical" evidence="1">
    <location>
        <begin position="467"/>
        <end position="485"/>
    </location>
</feature>
<evidence type="ECO:0000313" key="4">
    <source>
        <dbReference type="Proteomes" id="UP000515317"/>
    </source>
</evidence>
<dbReference type="EMBL" id="AP023361">
    <property type="protein sequence ID" value="BCJ89616.1"/>
    <property type="molecule type" value="Genomic_DNA"/>
</dbReference>